<sequence>MAFDVTTRYRGTLHGSVAAGGRTSTGARSNSKVVVVGDIHITTYTAGGEPVLPAD</sequence>
<proteinExistence type="predicted"/>
<protein>
    <submittedName>
        <fullName evidence="1">Uncharacterized protein</fullName>
    </submittedName>
</protein>
<dbReference type="AlphaFoldDB" id="A0A0F9F407"/>
<comment type="caution">
    <text evidence="1">The sequence shown here is derived from an EMBL/GenBank/DDBJ whole genome shotgun (WGS) entry which is preliminary data.</text>
</comment>
<name>A0A0F9F407_9ZZZZ</name>
<accession>A0A0F9F407</accession>
<evidence type="ECO:0000313" key="1">
    <source>
        <dbReference type="EMBL" id="KKL45797.1"/>
    </source>
</evidence>
<organism evidence="1">
    <name type="scientific">marine sediment metagenome</name>
    <dbReference type="NCBI Taxonomy" id="412755"/>
    <lineage>
        <taxon>unclassified sequences</taxon>
        <taxon>metagenomes</taxon>
        <taxon>ecological metagenomes</taxon>
    </lineage>
</organism>
<dbReference type="EMBL" id="LAZR01034260">
    <property type="protein sequence ID" value="KKL45797.1"/>
    <property type="molecule type" value="Genomic_DNA"/>
</dbReference>
<feature type="non-terminal residue" evidence="1">
    <location>
        <position position="55"/>
    </location>
</feature>
<gene>
    <name evidence="1" type="ORF">LCGC14_2351990</name>
</gene>
<reference evidence="1" key="1">
    <citation type="journal article" date="2015" name="Nature">
        <title>Complex archaea that bridge the gap between prokaryotes and eukaryotes.</title>
        <authorList>
            <person name="Spang A."/>
            <person name="Saw J.H."/>
            <person name="Jorgensen S.L."/>
            <person name="Zaremba-Niedzwiedzka K."/>
            <person name="Martijn J."/>
            <person name="Lind A.E."/>
            <person name="van Eijk R."/>
            <person name="Schleper C."/>
            <person name="Guy L."/>
            <person name="Ettema T.J."/>
        </authorList>
    </citation>
    <scope>NUCLEOTIDE SEQUENCE</scope>
</reference>